<name>A0A502I178_9PSED</name>
<evidence type="ECO:0000313" key="1">
    <source>
        <dbReference type="EMBL" id="TPG79110.1"/>
    </source>
</evidence>
<dbReference type="Proteomes" id="UP000317933">
    <property type="component" value="Unassembled WGS sequence"/>
</dbReference>
<gene>
    <name evidence="1" type="ORF">EAH78_10670</name>
</gene>
<proteinExistence type="predicted"/>
<evidence type="ECO:0000313" key="2">
    <source>
        <dbReference type="Proteomes" id="UP000317933"/>
    </source>
</evidence>
<comment type="caution">
    <text evidence="1">The sequence shown here is derived from an EMBL/GenBank/DDBJ whole genome shotgun (WGS) entry which is preliminary data.</text>
</comment>
<protein>
    <submittedName>
        <fullName evidence="1">Uncharacterized protein</fullName>
    </submittedName>
</protein>
<reference evidence="1 2" key="1">
    <citation type="journal article" date="2019" name="Environ. Microbiol.">
        <title>Species interactions and distinct microbial communities in high Arctic permafrost affected cryosols are associated with the CH4 and CO2 gas fluxes.</title>
        <authorList>
            <person name="Altshuler I."/>
            <person name="Hamel J."/>
            <person name="Turney S."/>
            <person name="Magnuson E."/>
            <person name="Levesque R."/>
            <person name="Greer C."/>
            <person name="Whyte L.G."/>
        </authorList>
    </citation>
    <scope>NUCLEOTIDE SEQUENCE [LARGE SCALE GENOMIC DNA]</scope>
    <source>
        <strain evidence="1 2">E3</strain>
    </source>
</reference>
<accession>A0A502I178</accession>
<organism evidence="1 2">
    <name type="scientific">Pseudomonas arsenicoxydans</name>
    <dbReference type="NCBI Taxonomy" id="702115"/>
    <lineage>
        <taxon>Bacteria</taxon>
        <taxon>Pseudomonadati</taxon>
        <taxon>Pseudomonadota</taxon>
        <taxon>Gammaproteobacteria</taxon>
        <taxon>Pseudomonadales</taxon>
        <taxon>Pseudomonadaceae</taxon>
        <taxon>Pseudomonas</taxon>
    </lineage>
</organism>
<dbReference type="AlphaFoldDB" id="A0A502I178"/>
<sequence length="85" mass="9426">MWERRSTIRLARESGLTVNICIGCDGPFASKPAPTGFFCGQKKRCTDQAHRKAVEHTTKCQVKLISPAAPKPRRCIPECGPSRRS</sequence>
<dbReference type="EMBL" id="RCZE01000004">
    <property type="protein sequence ID" value="TPG79110.1"/>
    <property type="molecule type" value="Genomic_DNA"/>
</dbReference>